<organism evidence="1">
    <name type="scientific">Anguilla anguilla</name>
    <name type="common">European freshwater eel</name>
    <name type="synonym">Muraena anguilla</name>
    <dbReference type="NCBI Taxonomy" id="7936"/>
    <lineage>
        <taxon>Eukaryota</taxon>
        <taxon>Metazoa</taxon>
        <taxon>Chordata</taxon>
        <taxon>Craniata</taxon>
        <taxon>Vertebrata</taxon>
        <taxon>Euteleostomi</taxon>
        <taxon>Actinopterygii</taxon>
        <taxon>Neopterygii</taxon>
        <taxon>Teleostei</taxon>
        <taxon>Anguilliformes</taxon>
        <taxon>Anguillidae</taxon>
        <taxon>Anguilla</taxon>
    </lineage>
</organism>
<proteinExistence type="predicted"/>
<evidence type="ECO:0000313" key="1">
    <source>
        <dbReference type="EMBL" id="JAH06713.1"/>
    </source>
</evidence>
<name>A0A0E9PS68_ANGAN</name>
<dbReference type="EMBL" id="GBXM01101864">
    <property type="protein sequence ID" value="JAH06713.1"/>
    <property type="molecule type" value="Transcribed_RNA"/>
</dbReference>
<accession>A0A0E9PS68</accession>
<sequence length="14" mass="1766">MKQTLFPPRELKYD</sequence>
<protein>
    <submittedName>
        <fullName evidence="1">Uncharacterized protein</fullName>
    </submittedName>
</protein>
<reference evidence="1" key="2">
    <citation type="journal article" date="2015" name="Fish Shellfish Immunol.">
        <title>Early steps in the European eel (Anguilla anguilla)-Vibrio vulnificus interaction in the gills: Role of the RtxA13 toxin.</title>
        <authorList>
            <person name="Callol A."/>
            <person name="Pajuelo D."/>
            <person name="Ebbesson L."/>
            <person name="Teles M."/>
            <person name="MacKenzie S."/>
            <person name="Amaro C."/>
        </authorList>
    </citation>
    <scope>NUCLEOTIDE SEQUENCE</scope>
</reference>
<reference evidence="1" key="1">
    <citation type="submission" date="2014-11" db="EMBL/GenBank/DDBJ databases">
        <authorList>
            <person name="Amaro Gonzalez C."/>
        </authorList>
    </citation>
    <scope>NUCLEOTIDE SEQUENCE</scope>
</reference>